<reference evidence="3 4" key="1">
    <citation type="submission" date="2022-12" db="EMBL/GenBank/DDBJ databases">
        <title>Chromosome-level genome of Tegillarca granosa.</title>
        <authorList>
            <person name="Kim J."/>
        </authorList>
    </citation>
    <scope>NUCLEOTIDE SEQUENCE [LARGE SCALE GENOMIC DNA]</scope>
    <source>
        <strain evidence="3">Teg-2019</strain>
        <tissue evidence="3">Adductor muscle</tissue>
    </source>
</reference>
<keyword evidence="1" id="KW-0520">NAD</keyword>
<evidence type="ECO:0000313" key="4">
    <source>
        <dbReference type="Proteomes" id="UP001217089"/>
    </source>
</evidence>
<evidence type="ECO:0000313" key="3">
    <source>
        <dbReference type="EMBL" id="KAJ8298294.1"/>
    </source>
</evidence>
<evidence type="ECO:0000259" key="2">
    <source>
        <dbReference type="PROSITE" id="PS51059"/>
    </source>
</evidence>
<dbReference type="Proteomes" id="UP001217089">
    <property type="component" value="Unassembled WGS sequence"/>
</dbReference>
<dbReference type="PANTHER" id="PTHR45740">
    <property type="entry name" value="POLY [ADP-RIBOSE] POLYMERASE"/>
    <property type="match status" value="1"/>
</dbReference>
<protein>
    <recommendedName>
        <fullName evidence="1">Poly [ADP-ribose] polymerase</fullName>
        <shortName evidence="1">PARP</shortName>
        <ecNumber evidence="1">2.4.2.-</ecNumber>
    </recommendedName>
</protein>
<dbReference type="SUPFAM" id="SSF56399">
    <property type="entry name" value="ADP-ribosylation"/>
    <property type="match status" value="1"/>
</dbReference>
<dbReference type="InterPro" id="IPR012317">
    <property type="entry name" value="Poly(ADP-ribose)pol_cat_dom"/>
</dbReference>
<dbReference type="InterPro" id="IPR051712">
    <property type="entry name" value="ARTD-AVP"/>
</dbReference>
<feature type="domain" description="PARP catalytic" evidence="2">
    <location>
        <begin position="1"/>
        <end position="221"/>
    </location>
</feature>
<name>A0ABQ9DYD5_TEGGR</name>
<proteinExistence type="predicted"/>
<dbReference type="Pfam" id="PF00644">
    <property type="entry name" value="PARP"/>
    <property type="match status" value="1"/>
</dbReference>
<dbReference type="EMBL" id="JARBDR010000923">
    <property type="protein sequence ID" value="KAJ8298294.1"/>
    <property type="molecule type" value="Genomic_DNA"/>
</dbReference>
<keyword evidence="4" id="KW-1185">Reference proteome</keyword>
<organism evidence="3 4">
    <name type="scientific">Tegillarca granosa</name>
    <name type="common">Malaysian cockle</name>
    <name type="synonym">Anadara granosa</name>
    <dbReference type="NCBI Taxonomy" id="220873"/>
    <lineage>
        <taxon>Eukaryota</taxon>
        <taxon>Metazoa</taxon>
        <taxon>Spiralia</taxon>
        <taxon>Lophotrochozoa</taxon>
        <taxon>Mollusca</taxon>
        <taxon>Bivalvia</taxon>
        <taxon>Autobranchia</taxon>
        <taxon>Pteriomorphia</taxon>
        <taxon>Arcoida</taxon>
        <taxon>Arcoidea</taxon>
        <taxon>Arcidae</taxon>
        <taxon>Tegillarca</taxon>
    </lineage>
</organism>
<sequence length="221" mass="25170">MEVDKKTYKAIVNLFKATWGMFSPNVVNVQRIENVYLYGKYKLECQRLFRKAAVEGGIVPIKKTKGSSGSVVTKKHLHKSLSAHLYPEINEHYFFHGTDVDNADVIVSQGFDCRLARGGRVGSGIYGAERSAKSNTYVDSNSNGESEMFLLRMCLGDVYVTKENVEYSRPPCKQCDREVCYNHTECYDSVIADGGDFVDREFVVYDRNQCYPEYLITYHCN</sequence>
<comment type="caution">
    <text evidence="3">The sequence shown here is derived from an EMBL/GenBank/DDBJ whole genome shotgun (WGS) entry which is preliminary data.</text>
</comment>
<keyword evidence="1" id="KW-0808">Transferase</keyword>
<keyword evidence="1" id="KW-0328">Glycosyltransferase</keyword>
<accession>A0ABQ9DYD5</accession>
<dbReference type="Gene3D" id="3.90.228.10">
    <property type="match status" value="1"/>
</dbReference>
<evidence type="ECO:0000256" key="1">
    <source>
        <dbReference type="RuleBase" id="RU362114"/>
    </source>
</evidence>
<dbReference type="EC" id="2.4.2.-" evidence="1"/>
<dbReference type="PANTHER" id="PTHR45740:SF2">
    <property type="entry name" value="POLY [ADP-RIBOSE] POLYMERASE"/>
    <property type="match status" value="1"/>
</dbReference>
<gene>
    <name evidence="3" type="ORF">KUTeg_024825</name>
</gene>
<dbReference type="PROSITE" id="PS51059">
    <property type="entry name" value="PARP_CATALYTIC"/>
    <property type="match status" value="1"/>
</dbReference>